<dbReference type="Proteomes" id="UP001234989">
    <property type="component" value="Chromosome 8"/>
</dbReference>
<proteinExistence type="predicted"/>
<reference evidence="1" key="1">
    <citation type="submission" date="2023-08" db="EMBL/GenBank/DDBJ databases">
        <title>A de novo genome assembly of Solanum verrucosum Schlechtendal, a Mexican diploid species geographically isolated from the other diploid A-genome species in potato relatives.</title>
        <authorList>
            <person name="Hosaka K."/>
        </authorList>
    </citation>
    <scope>NUCLEOTIDE SEQUENCE</scope>
    <source>
        <tissue evidence="1">Young leaves</tissue>
    </source>
</reference>
<evidence type="ECO:0000313" key="1">
    <source>
        <dbReference type="EMBL" id="WMV41402.1"/>
    </source>
</evidence>
<gene>
    <name evidence="1" type="ORF">MTR67_034787</name>
</gene>
<feature type="non-terminal residue" evidence="1">
    <location>
        <position position="1"/>
    </location>
</feature>
<sequence length="71" mass="8176">PKILSEVRSFLDLAGYYRRFVKGFSIIASLLTKLLKKEVKFTWDDESQENFETLKSLLTQAPILTLPIEGK</sequence>
<dbReference type="EMBL" id="CP133619">
    <property type="protein sequence ID" value="WMV41402.1"/>
    <property type="molecule type" value="Genomic_DNA"/>
</dbReference>
<dbReference type="InterPro" id="IPR043128">
    <property type="entry name" value="Rev_trsase/Diguanyl_cyclase"/>
</dbReference>
<evidence type="ECO:0008006" key="3">
    <source>
        <dbReference type="Google" id="ProtNLM"/>
    </source>
</evidence>
<protein>
    <recommendedName>
        <fullName evidence="3">Reverse transcriptase</fullName>
    </recommendedName>
</protein>
<dbReference type="PANTHER" id="PTHR33064:SF37">
    <property type="entry name" value="RIBONUCLEASE H"/>
    <property type="match status" value="1"/>
</dbReference>
<dbReference type="AlphaFoldDB" id="A0AAF0ZJK2"/>
<dbReference type="InterPro" id="IPR051320">
    <property type="entry name" value="Viral_Replic_Matur_Polypro"/>
</dbReference>
<dbReference type="PANTHER" id="PTHR33064">
    <property type="entry name" value="POL PROTEIN"/>
    <property type="match status" value="1"/>
</dbReference>
<keyword evidence="2" id="KW-1185">Reference proteome</keyword>
<dbReference type="SUPFAM" id="SSF56672">
    <property type="entry name" value="DNA/RNA polymerases"/>
    <property type="match status" value="1"/>
</dbReference>
<name>A0AAF0ZJK2_SOLVR</name>
<dbReference type="Gene3D" id="3.30.70.270">
    <property type="match status" value="1"/>
</dbReference>
<organism evidence="1 2">
    <name type="scientific">Solanum verrucosum</name>
    <dbReference type="NCBI Taxonomy" id="315347"/>
    <lineage>
        <taxon>Eukaryota</taxon>
        <taxon>Viridiplantae</taxon>
        <taxon>Streptophyta</taxon>
        <taxon>Embryophyta</taxon>
        <taxon>Tracheophyta</taxon>
        <taxon>Spermatophyta</taxon>
        <taxon>Magnoliopsida</taxon>
        <taxon>eudicotyledons</taxon>
        <taxon>Gunneridae</taxon>
        <taxon>Pentapetalae</taxon>
        <taxon>asterids</taxon>
        <taxon>lamiids</taxon>
        <taxon>Solanales</taxon>
        <taxon>Solanaceae</taxon>
        <taxon>Solanoideae</taxon>
        <taxon>Solaneae</taxon>
        <taxon>Solanum</taxon>
    </lineage>
</organism>
<accession>A0AAF0ZJK2</accession>
<evidence type="ECO:0000313" key="2">
    <source>
        <dbReference type="Proteomes" id="UP001234989"/>
    </source>
</evidence>
<dbReference type="FunFam" id="3.30.70.270:FF:000020">
    <property type="entry name" value="Transposon Tf2-6 polyprotein-like Protein"/>
    <property type="match status" value="1"/>
</dbReference>
<dbReference type="InterPro" id="IPR043502">
    <property type="entry name" value="DNA/RNA_pol_sf"/>
</dbReference>